<sequence>MVNRSGYSPLEDRDMWLFVYEKLKENNVIALTPCGNRLWEMYIKERATNKTASSLQAHFTRKLFKKLEKADITKKMCFYIMRKLRYKLDLPQCQYLLAKYNVEVVVNRKNEFKRYVNRIDKTFVEELRGNQGENNDTVDSSDEEDIPGKYKLISTSEIPTVANAMHIESDDEEPGSNEEFEDTVDMLFPNKTNRNVMKRIRNETFDTNEPGPSTRTHRGISPISDTDAVENQRLLDRIDSFGPISKRKMEIPSTAQRVYDIFKVPSLKPILQGRSASKLEILEKKKNDAKRKETSILEISSNVVGEIMEKESKQSETVMIEIDDDHNTTSSIFEALREERQEHEVLSQFNIPEMIIDIPSLPENILQKLKEDNSEKVENLAIVDQSDENGRVEYEITPTMQFLIENYEARRLVCKSDIEAILIEPKKPGKYKQKFYKDLADMATRYDEMLKNGQIPPAILENNQMSENNMATTEIGPEPNQVKRTEPTPVEFNPVNIATTSMEINPVNNTDVEVSQNKTLLLNKADSVKNVEADRKETNVERNKLKFEQSVMKLAEEKCINCHTCKYHNKKSIKRTKSMDL</sequence>
<dbReference type="WBParaSite" id="ACRNAN_scaffold176.g16285.t1">
    <property type="protein sequence ID" value="ACRNAN_scaffold176.g16285.t1"/>
    <property type="gene ID" value="ACRNAN_scaffold176.g16285"/>
</dbReference>
<evidence type="ECO:0000313" key="2">
    <source>
        <dbReference type="Proteomes" id="UP000887540"/>
    </source>
</evidence>
<name>A0A914D4D6_9BILA</name>
<feature type="compositionally biased region" description="Polar residues" evidence="1">
    <location>
        <begin position="205"/>
        <end position="214"/>
    </location>
</feature>
<evidence type="ECO:0000313" key="3">
    <source>
        <dbReference type="WBParaSite" id="ACRNAN_scaffold176.g16285.t1"/>
    </source>
</evidence>
<accession>A0A914D4D6</accession>
<evidence type="ECO:0000256" key="1">
    <source>
        <dbReference type="SAM" id="MobiDB-lite"/>
    </source>
</evidence>
<feature type="region of interest" description="Disordered" evidence="1">
    <location>
        <begin position="204"/>
        <end position="223"/>
    </location>
</feature>
<dbReference type="Proteomes" id="UP000887540">
    <property type="component" value="Unplaced"/>
</dbReference>
<protein>
    <submittedName>
        <fullName evidence="3">Uncharacterized protein</fullName>
    </submittedName>
</protein>
<keyword evidence="2" id="KW-1185">Reference proteome</keyword>
<dbReference type="PANTHER" id="PTHR38627">
    <property type="entry name" value="GA BINDING AND ACTIVATING AND SPK (SPK) DOMAIN CONTAINING-RELATED"/>
    <property type="match status" value="1"/>
</dbReference>
<dbReference type="InterPro" id="IPR053367">
    <property type="entry name" value="G-alpha_activating_GEF"/>
</dbReference>
<proteinExistence type="predicted"/>
<reference evidence="3" key="1">
    <citation type="submission" date="2022-11" db="UniProtKB">
        <authorList>
            <consortium name="WormBaseParasite"/>
        </authorList>
    </citation>
    <scope>IDENTIFICATION</scope>
</reference>
<dbReference type="AlphaFoldDB" id="A0A914D4D6"/>
<dbReference type="PANTHER" id="PTHR38627:SF1">
    <property type="entry name" value="G-PROTEIN ALPHA SUBUNIT ACTIVATING PROTEIN GBAS-1-RELATED"/>
    <property type="match status" value="1"/>
</dbReference>
<organism evidence="2 3">
    <name type="scientific">Acrobeloides nanus</name>
    <dbReference type="NCBI Taxonomy" id="290746"/>
    <lineage>
        <taxon>Eukaryota</taxon>
        <taxon>Metazoa</taxon>
        <taxon>Ecdysozoa</taxon>
        <taxon>Nematoda</taxon>
        <taxon>Chromadorea</taxon>
        <taxon>Rhabditida</taxon>
        <taxon>Tylenchina</taxon>
        <taxon>Cephalobomorpha</taxon>
        <taxon>Cephaloboidea</taxon>
        <taxon>Cephalobidae</taxon>
        <taxon>Acrobeloides</taxon>
    </lineage>
</organism>